<dbReference type="GO" id="GO:0050043">
    <property type="term" value="F:lactate racemase activity"/>
    <property type="evidence" value="ECO:0007669"/>
    <property type="project" value="InterPro"/>
</dbReference>
<dbReference type="Proteomes" id="UP000324233">
    <property type="component" value="Chromosome"/>
</dbReference>
<dbReference type="Pfam" id="PF09861">
    <property type="entry name" value="Lar_N"/>
    <property type="match status" value="1"/>
</dbReference>
<name>A0A5B9VZN3_9BACT</name>
<organism evidence="2 3">
    <name type="scientific">Aquisphaera giovannonii</name>
    <dbReference type="NCBI Taxonomy" id="406548"/>
    <lineage>
        <taxon>Bacteria</taxon>
        <taxon>Pseudomonadati</taxon>
        <taxon>Planctomycetota</taxon>
        <taxon>Planctomycetia</taxon>
        <taxon>Isosphaerales</taxon>
        <taxon>Isosphaeraceae</taxon>
        <taxon>Aquisphaera</taxon>
    </lineage>
</organism>
<dbReference type="InterPro" id="IPR018657">
    <property type="entry name" value="LarA-like_N"/>
</dbReference>
<reference evidence="2 3" key="1">
    <citation type="submission" date="2019-08" db="EMBL/GenBank/DDBJ databases">
        <title>Deep-cultivation of Planctomycetes and their phenomic and genomic characterization uncovers novel biology.</title>
        <authorList>
            <person name="Wiegand S."/>
            <person name="Jogler M."/>
            <person name="Boedeker C."/>
            <person name="Pinto D."/>
            <person name="Vollmers J."/>
            <person name="Rivas-Marin E."/>
            <person name="Kohn T."/>
            <person name="Peeters S.H."/>
            <person name="Heuer A."/>
            <person name="Rast P."/>
            <person name="Oberbeckmann S."/>
            <person name="Bunk B."/>
            <person name="Jeske O."/>
            <person name="Meyerdierks A."/>
            <person name="Storesund J.E."/>
            <person name="Kallscheuer N."/>
            <person name="Luecker S."/>
            <person name="Lage O.M."/>
            <person name="Pohl T."/>
            <person name="Merkel B.J."/>
            <person name="Hornburger P."/>
            <person name="Mueller R.-W."/>
            <person name="Bruemmer F."/>
            <person name="Labrenz M."/>
            <person name="Spormann A.M."/>
            <person name="Op den Camp H."/>
            <person name="Overmann J."/>
            <person name="Amann R."/>
            <person name="Jetten M.S.M."/>
            <person name="Mascher T."/>
            <person name="Medema M.H."/>
            <person name="Devos D.P."/>
            <person name="Kaster A.-K."/>
            <person name="Ovreas L."/>
            <person name="Rohde M."/>
            <person name="Galperin M.Y."/>
            <person name="Jogler C."/>
        </authorList>
    </citation>
    <scope>NUCLEOTIDE SEQUENCE [LARGE SCALE GENOMIC DNA]</scope>
    <source>
        <strain evidence="2 3">OJF2</strain>
    </source>
</reference>
<dbReference type="KEGG" id="agv:OJF2_19430"/>
<proteinExistence type="predicted"/>
<evidence type="ECO:0000313" key="2">
    <source>
        <dbReference type="EMBL" id="QEH33441.1"/>
    </source>
</evidence>
<dbReference type="Gene3D" id="3.40.50.11440">
    <property type="match status" value="1"/>
</dbReference>
<dbReference type="AlphaFoldDB" id="A0A5B9VZN3"/>
<sequence>MARIARASARANCGIHGVGATIAMHVSVEFEDQRLDLDLPEDRVVGSWQGPRGLAGADAAEAERRALDEPLDFPPVGQMVVPGDHVVIAWDSSLDHAGGLLGGLIDRLRDSGVLAEDIVVVATPGPADEQARAAVASRGGAWEVHDPADQEQLAYLATTKDGRRIYLNRRLTDADAVIPVGRVGHDPILGYRGPWSLLFPALADAEALRSYRHHLAEDPADEPAPRVRWDESIEVDWLLGSQYQVGVVPGGDGPAAIVAGLGESVRARAVAELERLWSFRPEYGAECVVVGVGSPGRAAGIDELVEGLVTASRLVNHGGKILALSRAGGEPGPSLRRLTAVDDMRKASGALRGHDDDADSVSGRRLARVLSWADVYLLSALDRGVVEDLSMVPVDHADEARRLLSRSGACLAVSHAELTRATVVEAKP</sequence>
<evidence type="ECO:0000259" key="1">
    <source>
        <dbReference type="Pfam" id="PF09861"/>
    </source>
</evidence>
<gene>
    <name evidence="2" type="ORF">OJF2_19430</name>
</gene>
<keyword evidence="3" id="KW-1185">Reference proteome</keyword>
<dbReference type="Gene3D" id="3.90.226.30">
    <property type="match status" value="1"/>
</dbReference>
<dbReference type="EMBL" id="CP042997">
    <property type="protein sequence ID" value="QEH33441.1"/>
    <property type="molecule type" value="Genomic_DNA"/>
</dbReference>
<dbReference type="InterPro" id="IPR043166">
    <property type="entry name" value="LarA-like_C"/>
</dbReference>
<protein>
    <recommendedName>
        <fullName evidence="1">LarA-like N-terminal domain-containing protein</fullName>
    </recommendedName>
</protein>
<evidence type="ECO:0000313" key="3">
    <source>
        <dbReference type="Proteomes" id="UP000324233"/>
    </source>
</evidence>
<accession>A0A5B9VZN3</accession>
<feature type="domain" description="LarA-like N-terminal" evidence="1">
    <location>
        <begin position="31"/>
        <end position="213"/>
    </location>
</feature>